<dbReference type="Proteomes" id="UP001163321">
    <property type="component" value="Chromosome 5"/>
</dbReference>
<sequence length="136" mass="15161">MRRQHTRRKIAEVRRSAIGTGPASIRAQTCNVTNDTEFLSGLVSSYGGRVVEVALADGDGRVVLMVMTASRTIHYTIHQHGTLRNIHKLHIFRQARLHLSWNKKIGRRIDNNTKSDRKRTSASNAASESSSSPKEA</sequence>
<gene>
    <name evidence="1" type="ORF">PsorP6_009886</name>
</gene>
<accession>A0ACC0VY75</accession>
<dbReference type="EMBL" id="CM047584">
    <property type="protein sequence ID" value="KAI9911459.1"/>
    <property type="molecule type" value="Genomic_DNA"/>
</dbReference>
<protein>
    <submittedName>
        <fullName evidence="1">Uncharacterized protein</fullName>
    </submittedName>
</protein>
<evidence type="ECO:0000313" key="1">
    <source>
        <dbReference type="EMBL" id="KAI9911459.1"/>
    </source>
</evidence>
<keyword evidence="2" id="KW-1185">Reference proteome</keyword>
<reference evidence="1 2" key="1">
    <citation type="journal article" date="2022" name="bioRxiv">
        <title>The genome of the oomycete Peronosclerospora sorghi, a cosmopolitan pathogen of maize and sorghum, is inflated with dispersed pseudogenes.</title>
        <authorList>
            <person name="Fletcher K."/>
            <person name="Martin F."/>
            <person name="Isakeit T."/>
            <person name="Cavanaugh K."/>
            <person name="Magill C."/>
            <person name="Michelmore R."/>
        </authorList>
    </citation>
    <scope>NUCLEOTIDE SEQUENCE [LARGE SCALE GENOMIC DNA]</scope>
    <source>
        <strain evidence="1">P6</strain>
    </source>
</reference>
<comment type="caution">
    <text evidence="1">The sequence shown here is derived from an EMBL/GenBank/DDBJ whole genome shotgun (WGS) entry which is preliminary data.</text>
</comment>
<name>A0ACC0VY75_9STRA</name>
<evidence type="ECO:0000313" key="2">
    <source>
        <dbReference type="Proteomes" id="UP001163321"/>
    </source>
</evidence>
<organism evidence="1 2">
    <name type="scientific">Peronosclerospora sorghi</name>
    <dbReference type="NCBI Taxonomy" id="230839"/>
    <lineage>
        <taxon>Eukaryota</taxon>
        <taxon>Sar</taxon>
        <taxon>Stramenopiles</taxon>
        <taxon>Oomycota</taxon>
        <taxon>Peronosporomycetes</taxon>
        <taxon>Peronosporales</taxon>
        <taxon>Peronosporaceae</taxon>
        <taxon>Peronosclerospora</taxon>
    </lineage>
</organism>
<proteinExistence type="predicted"/>